<dbReference type="EMBL" id="FMTY01000001">
    <property type="protein sequence ID" value="SCX00150.1"/>
    <property type="molecule type" value="Genomic_DNA"/>
</dbReference>
<evidence type="ECO:0000313" key="5">
    <source>
        <dbReference type="Proteomes" id="UP000182124"/>
    </source>
</evidence>
<dbReference type="STRING" id="329186.SAMN02927925_00106"/>
<dbReference type="Pfam" id="PF13505">
    <property type="entry name" value="OMP_b-brl"/>
    <property type="match status" value="1"/>
</dbReference>
<evidence type="ECO:0000256" key="1">
    <source>
        <dbReference type="ARBA" id="ARBA00022729"/>
    </source>
</evidence>
<keyword evidence="1 2" id="KW-0732">Signal</keyword>
<feature type="signal peptide" evidence="2">
    <location>
        <begin position="1"/>
        <end position="19"/>
    </location>
</feature>
<evidence type="ECO:0000256" key="2">
    <source>
        <dbReference type="SAM" id="SignalP"/>
    </source>
</evidence>
<reference evidence="4 5" key="1">
    <citation type="submission" date="2016-10" db="EMBL/GenBank/DDBJ databases">
        <authorList>
            <person name="de Groot N.N."/>
        </authorList>
    </citation>
    <scope>NUCLEOTIDE SEQUENCE [LARGE SCALE GENOMIC DNA]</scope>
    <source>
        <strain evidence="4 5">CGMCC 1.3801</strain>
    </source>
</reference>
<sequence>MKKIILSVAAVFAFGFANAQEEVKETKGFGFSKGNIMVEGNLGFGMNTDEAGDTEVKTNSFEFNPKAGYFLTDKIAVGVELMVGSEKEETTVAGVGSTEDTANSFGAGVFARYYFLDLGQRFKTYAEAGLGFGSTTWEADGTEVQKDSNFGLGIDLGMNYFVTESFAINFGLANVLGFGSQKSEFPGGGESTSTSVNGNFNVFNNFFDTPQFGLTYKF</sequence>
<evidence type="ECO:0000313" key="4">
    <source>
        <dbReference type="EMBL" id="SCX00150.1"/>
    </source>
</evidence>
<dbReference type="eggNOG" id="COG3047">
    <property type="taxonomic scope" value="Bacteria"/>
</dbReference>
<dbReference type="RefSeq" id="WP_023575195.1">
    <property type="nucleotide sequence ID" value="NZ_CBCSBQ010000013.1"/>
</dbReference>
<dbReference type="SUPFAM" id="SSF56925">
    <property type="entry name" value="OMPA-like"/>
    <property type="match status" value="1"/>
</dbReference>
<organism evidence="4 5">
    <name type="scientific">Flavobacterium saliperosum</name>
    <dbReference type="NCBI Taxonomy" id="329186"/>
    <lineage>
        <taxon>Bacteria</taxon>
        <taxon>Pseudomonadati</taxon>
        <taxon>Bacteroidota</taxon>
        <taxon>Flavobacteriia</taxon>
        <taxon>Flavobacteriales</taxon>
        <taxon>Flavobacteriaceae</taxon>
        <taxon>Flavobacterium</taxon>
    </lineage>
</organism>
<name>A0A1G4V4K3_9FLAO</name>
<evidence type="ECO:0000259" key="3">
    <source>
        <dbReference type="Pfam" id="PF13505"/>
    </source>
</evidence>
<feature type="domain" description="Outer membrane protein beta-barrel" evidence="3">
    <location>
        <begin position="9"/>
        <end position="175"/>
    </location>
</feature>
<dbReference type="InterPro" id="IPR011250">
    <property type="entry name" value="OMP/PagP_B-barrel"/>
</dbReference>
<dbReference type="AlphaFoldDB" id="A0A1G4V4K3"/>
<proteinExistence type="predicted"/>
<protein>
    <submittedName>
        <fullName evidence="4">Outer membrane protein</fullName>
    </submittedName>
</protein>
<dbReference type="Proteomes" id="UP000182124">
    <property type="component" value="Unassembled WGS sequence"/>
</dbReference>
<dbReference type="Gene3D" id="2.40.160.20">
    <property type="match status" value="1"/>
</dbReference>
<gene>
    <name evidence="4" type="ORF">SAMN02927925_00106</name>
</gene>
<dbReference type="InterPro" id="IPR027385">
    <property type="entry name" value="Beta-barrel_OMP"/>
</dbReference>
<feature type="chain" id="PRO_5010314280" evidence="2">
    <location>
        <begin position="20"/>
        <end position="218"/>
    </location>
</feature>
<accession>A0A1G4V4K3</accession>